<feature type="transmembrane region" description="Helical" evidence="1">
    <location>
        <begin position="15"/>
        <end position="32"/>
    </location>
</feature>
<evidence type="ECO:0000313" key="2">
    <source>
        <dbReference type="EMBL" id="GLH97408.1"/>
    </source>
</evidence>
<keyword evidence="1" id="KW-0472">Membrane</keyword>
<organism evidence="2 3">
    <name type="scientific">Phytohabitans aurantiacus</name>
    <dbReference type="NCBI Taxonomy" id="3016789"/>
    <lineage>
        <taxon>Bacteria</taxon>
        <taxon>Bacillati</taxon>
        <taxon>Actinomycetota</taxon>
        <taxon>Actinomycetes</taxon>
        <taxon>Micromonosporales</taxon>
        <taxon>Micromonosporaceae</taxon>
    </lineage>
</organism>
<sequence length="166" mass="18253">MLRAMPAWPLIRSTLTWINGSSLAAILICAVTRTRLTRAPGGVLVAHGYRLKVPKQSCFTVGTVVFTKRPAEWLLDPKRAELLRHETRHVAQYAVLGPVFFLAYAAASGWSYLLTGAYGSRNFFERHAGLAAGGYRELPLRPWAARFTRRAASSASHPPDGTPSPH</sequence>
<gene>
    <name evidence="2" type="ORF">Pa4123_26830</name>
</gene>
<proteinExistence type="predicted"/>
<comment type="caution">
    <text evidence="2">The sequence shown here is derived from an EMBL/GenBank/DDBJ whole genome shotgun (WGS) entry which is preliminary data.</text>
</comment>
<keyword evidence="1" id="KW-1133">Transmembrane helix</keyword>
<feature type="transmembrane region" description="Helical" evidence="1">
    <location>
        <begin position="93"/>
        <end position="113"/>
    </location>
</feature>
<dbReference type="EMBL" id="BSDI01000010">
    <property type="protein sequence ID" value="GLH97408.1"/>
    <property type="molecule type" value="Genomic_DNA"/>
</dbReference>
<name>A0ABQ5QS37_9ACTN</name>
<keyword evidence="1" id="KW-0812">Transmembrane</keyword>
<accession>A0ABQ5QS37</accession>
<evidence type="ECO:0000256" key="1">
    <source>
        <dbReference type="SAM" id="Phobius"/>
    </source>
</evidence>
<reference evidence="2" key="1">
    <citation type="submission" date="2022-12" db="EMBL/GenBank/DDBJ databases">
        <title>New Phytohabitans aurantiacus sp. RD004123 nov., an actinomycete isolated from soil.</title>
        <authorList>
            <person name="Triningsih D.W."/>
            <person name="Harunari E."/>
            <person name="Igarashi Y."/>
        </authorList>
    </citation>
    <scope>NUCLEOTIDE SEQUENCE</scope>
    <source>
        <strain evidence="2">RD004123</strain>
    </source>
</reference>
<evidence type="ECO:0000313" key="3">
    <source>
        <dbReference type="Proteomes" id="UP001144280"/>
    </source>
</evidence>
<protein>
    <recommendedName>
        <fullName evidence="4">DUF4157 domain-containing protein</fullName>
    </recommendedName>
</protein>
<keyword evidence="3" id="KW-1185">Reference proteome</keyword>
<evidence type="ECO:0008006" key="4">
    <source>
        <dbReference type="Google" id="ProtNLM"/>
    </source>
</evidence>
<dbReference type="Proteomes" id="UP001144280">
    <property type="component" value="Unassembled WGS sequence"/>
</dbReference>